<organism evidence="1 2">
    <name type="scientific">Candidatus Thiomargarita nelsonii</name>
    <dbReference type="NCBI Taxonomy" id="1003181"/>
    <lineage>
        <taxon>Bacteria</taxon>
        <taxon>Pseudomonadati</taxon>
        <taxon>Pseudomonadota</taxon>
        <taxon>Gammaproteobacteria</taxon>
        <taxon>Thiotrichales</taxon>
        <taxon>Thiotrichaceae</taxon>
        <taxon>Thiomargarita</taxon>
    </lineage>
</organism>
<dbReference type="EMBL" id="JSZA02000019">
    <property type="protein sequence ID" value="TGO03421.1"/>
    <property type="molecule type" value="Genomic_DNA"/>
</dbReference>
<reference evidence="1 2" key="1">
    <citation type="journal article" date="2016" name="Front. Microbiol.">
        <title>Single-Cell (Meta-)Genomics of a Dimorphic Candidatus Thiomargarita nelsonii Reveals Genomic Plasticity.</title>
        <authorList>
            <person name="Flood B.E."/>
            <person name="Fliss P."/>
            <person name="Jones D.S."/>
            <person name="Dick G.J."/>
            <person name="Jain S."/>
            <person name="Kaster A.K."/>
            <person name="Winkel M."/>
            <person name="Mussmann M."/>
            <person name="Bailey J."/>
        </authorList>
    </citation>
    <scope>NUCLEOTIDE SEQUENCE [LARGE SCALE GENOMIC DNA]</scope>
    <source>
        <strain evidence="1">Hydrate Ridge</strain>
    </source>
</reference>
<accession>A0A4E0R5Z4</accession>
<keyword evidence="2" id="KW-1185">Reference proteome</keyword>
<dbReference type="Proteomes" id="UP000030428">
    <property type="component" value="Unassembled WGS sequence"/>
</dbReference>
<proteinExistence type="predicted"/>
<name>A0A4E0R5Z4_9GAMM</name>
<sequence length="68" mass="7926">MTHRKDGRRALIEIIGFWHPQYLQRKLRKIREAGRRDLILLVYESANVAQGVFEAGEVLTFSLGKNRC</sequence>
<gene>
    <name evidence="1" type="ORF">PN36_06625</name>
</gene>
<dbReference type="InterPro" id="IPR008508">
    <property type="entry name" value="Bax1"/>
</dbReference>
<comment type="caution">
    <text evidence="1">The sequence shown here is derived from an EMBL/GenBank/DDBJ whole genome shotgun (WGS) entry which is preliminary data.</text>
</comment>
<dbReference type="Pfam" id="PF05626">
    <property type="entry name" value="DUF790"/>
    <property type="match status" value="1"/>
</dbReference>
<dbReference type="PANTHER" id="PTHR39640">
    <property type="entry name" value="VNG6129C"/>
    <property type="match status" value="1"/>
</dbReference>
<protein>
    <submittedName>
        <fullName evidence="1">Uncharacterized protein</fullName>
    </submittedName>
</protein>
<evidence type="ECO:0000313" key="1">
    <source>
        <dbReference type="EMBL" id="TGO03421.1"/>
    </source>
</evidence>
<dbReference type="PANTHER" id="PTHR39640:SF1">
    <property type="entry name" value="DUF790 FAMILY PROTEIN"/>
    <property type="match status" value="1"/>
</dbReference>
<dbReference type="AlphaFoldDB" id="A0A4E0R5Z4"/>
<evidence type="ECO:0000313" key="2">
    <source>
        <dbReference type="Proteomes" id="UP000030428"/>
    </source>
</evidence>